<dbReference type="RefSeq" id="XP_020050815.1">
    <property type="nucleotide sequence ID" value="XM_020192564.1"/>
</dbReference>
<dbReference type="Pfam" id="PF04628">
    <property type="entry name" value="Sedlin_N"/>
    <property type="match status" value="1"/>
</dbReference>
<evidence type="ECO:0000313" key="1">
    <source>
        <dbReference type="EMBL" id="ODV64508.1"/>
    </source>
</evidence>
<keyword evidence="2" id="KW-1185">Reference proteome</keyword>
<dbReference type="Gene3D" id="3.30.450.70">
    <property type="match status" value="1"/>
</dbReference>
<dbReference type="CDD" id="cd14825">
    <property type="entry name" value="TRAPPC2_sedlin"/>
    <property type="match status" value="1"/>
</dbReference>
<dbReference type="GO" id="GO:0005737">
    <property type="term" value="C:cytoplasm"/>
    <property type="evidence" value="ECO:0007669"/>
    <property type="project" value="GOC"/>
</dbReference>
<dbReference type="OrthoDB" id="10252102at2759"/>
<dbReference type="STRING" id="1344418.A0A1D2VSF1"/>
<dbReference type="InterPro" id="IPR011012">
    <property type="entry name" value="Longin-like_dom_sf"/>
</dbReference>
<reference evidence="2" key="1">
    <citation type="submission" date="2016-05" db="EMBL/GenBank/DDBJ databases">
        <title>Comparative genomics of biotechnologically important yeasts.</title>
        <authorList>
            <consortium name="DOE Joint Genome Institute"/>
            <person name="Riley R."/>
            <person name="Haridas S."/>
            <person name="Wolfe K.H."/>
            <person name="Lopes M.R."/>
            <person name="Hittinger C.T."/>
            <person name="Goker M."/>
            <person name="Salamov A."/>
            <person name="Wisecaver J."/>
            <person name="Long T.M."/>
            <person name="Aerts A.L."/>
            <person name="Barry K."/>
            <person name="Choi C."/>
            <person name="Clum A."/>
            <person name="Coughlan A.Y."/>
            <person name="Deshpande S."/>
            <person name="Douglass A.P."/>
            <person name="Hanson S.J."/>
            <person name="Klenk H.-P."/>
            <person name="Labutti K."/>
            <person name="Lapidus A."/>
            <person name="Lindquist E."/>
            <person name="Lipzen A."/>
            <person name="Meier-Kolthoff J.P."/>
            <person name="Ohm R.A."/>
            <person name="Otillar R.P."/>
            <person name="Pangilinan J."/>
            <person name="Peng Y."/>
            <person name="Rokas A."/>
            <person name="Rosa C.A."/>
            <person name="Scheuner C."/>
            <person name="Sibirny A.A."/>
            <person name="Slot J.C."/>
            <person name="Stielow J.B."/>
            <person name="Sun H."/>
            <person name="Kurtzman C.P."/>
            <person name="Blackwell M."/>
            <person name="Grigoriev I.V."/>
            <person name="Jeffries T.W."/>
        </authorList>
    </citation>
    <scope>NUCLEOTIDE SEQUENCE [LARGE SCALE GENOMIC DNA]</scope>
    <source>
        <strain evidence="2">DSM 1968</strain>
    </source>
</reference>
<dbReference type="FunCoup" id="A0A1D2VSF1">
    <property type="interactions" value="345"/>
</dbReference>
<dbReference type="GO" id="GO:0006888">
    <property type="term" value="P:endoplasmic reticulum to Golgi vesicle-mediated transport"/>
    <property type="evidence" value="ECO:0007669"/>
    <property type="project" value="InterPro"/>
</dbReference>
<name>A0A1D2VSF1_9ASCO</name>
<dbReference type="GeneID" id="30966200"/>
<gene>
    <name evidence="1" type="ORF">ASCRUDRAFT_74118</name>
</gene>
<dbReference type="EMBL" id="KV454475">
    <property type="protein sequence ID" value="ODV64508.1"/>
    <property type="molecule type" value="Genomic_DNA"/>
</dbReference>
<dbReference type="PANTHER" id="PTHR12403">
    <property type="entry name" value="TRAFFICKING PROTEIN PARTICLE COMPLEX SUBUNIT 2"/>
    <property type="match status" value="1"/>
</dbReference>
<evidence type="ECO:0000313" key="2">
    <source>
        <dbReference type="Proteomes" id="UP000095038"/>
    </source>
</evidence>
<organism evidence="1 2">
    <name type="scientific">Ascoidea rubescens DSM 1968</name>
    <dbReference type="NCBI Taxonomy" id="1344418"/>
    <lineage>
        <taxon>Eukaryota</taxon>
        <taxon>Fungi</taxon>
        <taxon>Dikarya</taxon>
        <taxon>Ascomycota</taxon>
        <taxon>Saccharomycotina</taxon>
        <taxon>Saccharomycetes</taxon>
        <taxon>Ascoideaceae</taxon>
        <taxon>Ascoidea</taxon>
    </lineage>
</organism>
<dbReference type="Proteomes" id="UP000095038">
    <property type="component" value="Unassembled WGS sequence"/>
</dbReference>
<protein>
    <submittedName>
        <fullName evidence="1">Sedlin</fullName>
    </submittedName>
</protein>
<proteinExistence type="predicted"/>
<dbReference type="InterPro" id="IPR006722">
    <property type="entry name" value="Sedlin"/>
</dbReference>
<accession>A0A1D2VSF1</accession>
<dbReference type="SUPFAM" id="SSF64356">
    <property type="entry name" value="SNARE-like"/>
    <property type="match status" value="1"/>
</dbReference>
<sequence length="141" mass="16487">MSYYFAMIGTRDNPIYEAELGTFKQGGDGTPKFSAEMKELNPFIIHSSLDIVEDLQWATNSLYLKIIDNYYGYYVSAYVTPTNIKFMLLHENKNEENIKQFFIEVNDLYLKTLLNPFYSVNDPIKSTMFDSKIKLLTKKYL</sequence>
<dbReference type="AlphaFoldDB" id="A0A1D2VSF1"/>
<dbReference type="InParanoid" id="A0A1D2VSF1"/>